<evidence type="ECO:0000256" key="2">
    <source>
        <dbReference type="SAM" id="Phobius"/>
    </source>
</evidence>
<feature type="transmembrane region" description="Helical" evidence="2">
    <location>
        <begin position="85"/>
        <end position="112"/>
    </location>
</feature>
<sequence>MIVPTFGLQDQQKILGNEPWLLPQSSRPSPQQGDPRLSGPPSGQRSSGGARTQFLLVVVVMAVLMVIVVLVLVLVVVVMAVLMVIVVLVLVLVLVVVVMAVLMVIVVLVLVLGPVEKRLRVVIAVATTADTQTPHQVMILMKTSQPLEPFWPFGLAYVIANKNCVTASTFRGRVAAGSEYIPAPYPDAICEAKELRDGWVKNNRTFKNNDYPSNLKDFQTNARSFRPRRHIYRTDEVKPTETWFQLHRNGHEPPKENSDLQKNSDISRSSSTNLDLNTKYSIDDNPKKAVSIQSGLP</sequence>
<reference evidence="3 4" key="1">
    <citation type="journal article" date="2021" name="Elife">
        <title>Chloroplast acquisition without the gene transfer in kleptoplastic sea slugs, Plakobranchus ocellatus.</title>
        <authorList>
            <person name="Maeda T."/>
            <person name="Takahashi S."/>
            <person name="Yoshida T."/>
            <person name="Shimamura S."/>
            <person name="Takaki Y."/>
            <person name="Nagai Y."/>
            <person name="Toyoda A."/>
            <person name="Suzuki Y."/>
            <person name="Arimoto A."/>
            <person name="Ishii H."/>
            <person name="Satoh N."/>
            <person name="Nishiyama T."/>
            <person name="Hasebe M."/>
            <person name="Maruyama T."/>
            <person name="Minagawa J."/>
            <person name="Obokata J."/>
            <person name="Shigenobu S."/>
        </authorList>
    </citation>
    <scope>NUCLEOTIDE SEQUENCE [LARGE SCALE GENOMIC DNA]</scope>
</reference>
<feature type="region of interest" description="Disordered" evidence="1">
    <location>
        <begin position="21"/>
        <end position="48"/>
    </location>
</feature>
<evidence type="ECO:0000313" key="3">
    <source>
        <dbReference type="EMBL" id="GFO40270.1"/>
    </source>
</evidence>
<protein>
    <submittedName>
        <fullName evidence="3">Uncharacterized protein</fullName>
    </submittedName>
</protein>
<feature type="compositionally biased region" description="Polar residues" evidence="1">
    <location>
        <begin position="260"/>
        <end position="280"/>
    </location>
</feature>
<evidence type="ECO:0000313" key="4">
    <source>
        <dbReference type="Proteomes" id="UP000735302"/>
    </source>
</evidence>
<accession>A0AAV4D823</accession>
<feature type="transmembrane region" description="Helical" evidence="2">
    <location>
        <begin position="54"/>
        <end position="79"/>
    </location>
</feature>
<feature type="compositionally biased region" description="Polar residues" evidence="1">
    <location>
        <begin position="23"/>
        <end position="32"/>
    </location>
</feature>
<keyword evidence="2" id="KW-1133">Transmembrane helix</keyword>
<gene>
    <name evidence="3" type="ORF">PoB_006677500</name>
</gene>
<keyword evidence="2" id="KW-0812">Transmembrane</keyword>
<feature type="compositionally biased region" description="Low complexity" evidence="1">
    <location>
        <begin position="35"/>
        <end position="48"/>
    </location>
</feature>
<keyword evidence="2" id="KW-0472">Membrane</keyword>
<dbReference type="AlphaFoldDB" id="A0AAV4D823"/>
<evidence type="ECO:0000256" key="1">
    <source>
        <dbReference type="SAM" id="MobiDB-lite"/>
    </source>
</evidence>
<feature type="compositionally biased region" description="Basic and acidic residues" evidence="1">
    <location>
        <begin position="249"/>
        <end position="259"/>
    </location>
</feature>
<name>A0AAV4D823_9GAST</name>
<organism evidence="3 4">
    <name type="scientific">Plakobranchus ocellatus</name>
    <dbReference type="NCBI Taxonomy" id="259542"/>
    <lineage>
        <taxon>Eukaryota</taxon>
        <taxon>Metazoa</taxon>
        <taxon>Spiralia</taxon>
        <taxon>Lophotrochozoa</taxon>
        <taxon>Mollusca</taxon>
        <taxon>Gastropoda</taxon>
        <taxon>Heterobranchia</taxon>
        <taxon>Euthyneura</taxon>
        <taxon>Panpulmonata</taxon>
        <taxon>Sacoglossa</taxon>
        <taxon>Placobranchoidea</taxon>
        <taxon>Plakobranchidae</taxon>
        <taxon>Plakobranchus</taxon>
    </lineage>
</organism>
<feature type="region of interest" description="Disordered" evidence="1">
    <location>
        <begin position="247"/>
        <end position="297"/>
    </location>
</feature>
<keyword evidence="4" id="KW-1185">Reference proteome</keyword>
<comment type="caution">
    <text evidence="3">The sequence shown here is derived from an EMBL/GenBank/DDBJ whole genome shotgun (WGS) entry which is preliminary data.</text>
</comment>
<proteinExistence type="predicted"/>
<dbReference type="Proteomes" id="UP000735302">
    <property type="component" value="Unassembled WGS sequence"/>
</dbReference>
<dbReference type="EMBL" id="BLXT01007596">
    <property type="protein sequence ID" value="GFO40270.1"/>
    <property type="molecule type" value="Genomic_DNA"/>
</dbReference>